<dbReference type="SUPFAM" id="SSF52172">
    <property type="entry name" value="CheY-like"/>
    <property type="match status" value="1"/>
</dbReference>
<keyword evidence="1" id="KW-0597">Phosphoprotein</keyword>
<accession>A0A1N7MSA3</accession>
<protein>
    <submittedName>
        <fullName evidence="3">Response regulator receiver domain-containing protein</fullName>
    </submittedName>
</protein>
<evidence type="ECO:0000313" key="3">
    <source>
        <dbReference type="EMBL" id="SIS89015.1"/>
    </source>
</evidence>
<dbReference type="GO" id="GO:0000160">
    <property type="term" value="P:phosphorelay signal transduction system"/>
    <property type="evidence" value="ECO:0007669"/>
    <property type="project" value="InterPro"/>
</dbReference>
<reference evidence="3 4" key="1">
    <citation type="submission" date="2017-01" db="EMBL/GenBank/DDBJ databases">
        <authorList>
            <person name="Mah S.A."/>
            <person name="Swanson W.J."/>
            <person name="Moy G.W."/>
            <person name="Vacquier V.D."/>
        </authorList>
    </citation>
    <scope>NUCLEOTIDE SEQUENCE [LARGE SCALE GENOMIC DNA]</scope>
    <source>
        <strain evidence="3 4">DSM 11589</strain>
    </source>
</reference>
<sequence length="119" mass="12564">MPVILIVDDSRVARLSLRRMVSAIAPDAEFLEAGSVDEALSVVAGTAIDLAVIDYNMPEKTGLELAEDLRTSAPSVRLALCTANIQDAVIERARNLGMAFIPKPPDTAVLTAFITGSAP</sequence>
<dbReference type="OrthoDB" id="7569831at2"/>
<dbReference type="SMART" id="SM00448">
    <property type="entry name" value="REC"/>
    <property type="match status" value="1"/>
</dbReference>
<dbReference type="PROSITE" id="PS50110">
    <property type="entry name" value="RESPONSE_REGULATORY"/>
    <property type="match status" value="1"/>
</dbReference>
<evidence type="ECO:0000259" key="2">
    <source>
        <dbReference type="PROSITE" id="PS50110"/>
    </source>
</evidence>
<dbReference type="STRING" id="80876.SAMN05421779_104319"/>
<dbReference type="CDD" id="cd00156">
    <property type="entry name" value="REC"/>
    <property type="match status" value="1"/>
</dbReference>
<name>A0A1N7MSA3_9PROT</name>
<dbReference type="EMBL" id="FTOA01000004">
    <property type="protein sequence ID" value="SIS89015.1"/>
    <property type="molecule type" value="Genomic_DNA"/>
</dbReference>
<dbReference type="PANTHER" id="PTHR45566:SF1">
    <property type="entry name" value="HTH-TYPE TRANSCRIPTIONAL REGULATOR YHJB-RELATED"/>
    <property type="match status" value="1"/>
</dbReference>
<feature type="domain" description="Response regulatory" evidence="2">
    <location>
        <begin position="3"/>
        <end position="118"/>
    </location>
</feature>
<feature type="modified residue" description="4-aspartylphosphate" evidence="1">
    <location>
        <position position="54"/>
    </location>
</feature>
<dbReference type="InterPro" id="IPR051015">
    <property type="entry name" value="EvgA-like"/>
</dbReference>
<gene>
    <name evidence="3" type="ORF">SAMN05421779_104319</name>
</gene>
<dbReference type="Gene3D" id="3.40.50.2300">
    <property type="match status" value="1"/>
</dbReference>
<evidence type="ECO:0000256" key="1">
    <source>
        <dbReference type="PROSITE-ProRule" id="PRU00169"/>
    </source>
</evidence>
<proteinExistence type="predicted"/>
<dbReference type="RefSeq" id="WP_076400748.1">
    <property type="nucleotide sequence ID" value="NZ_FTOA01000004.1"/>
</dbReference>
<organism evidence="3 4">
    <name type="scientific">Insolitispirillum peregrinum</name>
    <dbReference type="NCBI Taxonomy" id="80876"/>
    <lineage>
        <taxon>Bacteria</taxon>
        <taxon>Pseudomonadati</taxon>
        <taxon>Pseudomonadota</taxon>
        <taxon>Alphaproteobacteria</taxon>
        <taxon>Rhodospirillales</taxon>
        <taxon>Novispirillaceae</taxon>
        <taxon>Insolitispirillum</taxon>
    </lineage>
</organism>
<dbReference type="Proteomes" id="UP000185678">
    <property type="component" value="Unassembled WGS sequence"/>
</dbReference>
<keyword evidence="4" id="KW-1185">Reference proteome</keyword>
<dbReference type="InterPro" id="IPR011006">
    <property type="entry name" value="CheY-like_superfamily"/>
</dbReference>
<dbReference type="Pfam" id="PF00072">
    <property type="entry name" value="Response_reg"/>
    <property type="match status" value="1"/>
</dbReference>
<dbReference type="PANTHER" id="PTHR45566">
    <property type="entry name" value="HTH-TYPE TRANSCRIPTIONAL REGULATOR YHJB-RELATED"/>
    <property type="match status" value="1"/>
</dbReference>
<dbReference type="AlphaFoldDB" id="A0A1N7MSA3"/>
<dbReference type="InterPro" id="IPR001789">
    <property type="entry name" value="Sig_transdc_resp-reg_receiver"/>
</dbReference>
<evidence type="ECO:0000313" key="4">
    <source>
        <dbReference type="Proteomes" id="UP000185678"/>
    </source>
</evidence>